<dbReference type="EMBL" id="JAIVFQ010000030">
    <property type="protein sequence ID" value="MCC5601368.1"/>
    <property type="molecule type" value="Genomic_DNA"/>
</dbReference>
<dbReference type="Proteomes" id="UP001199525">
    <property type="component" value="Unassembled WGS sequence"/>
</dbReference>
<feature type="signal peptide" evidence="2">
    <location>
        <begin position="1"/>
        <end position="22"/>
    </location>
</feature>
<sequence length="177" mass="19708">MKKLLFLGVLAIGITIPTTSLLAQNSVDNPDNSSPPGLRRPPEASKTIIPEPPSPTTPTEYLYPDNSAKPVLQMIKKERAIGQLRQGLNLKNARLVTYADYIKFKSKLGGDSIENAQVHPNRRVWLIEIDAPNGIDVPQRVRDEKTPRPEKFKKSKILMVVDAETGDRLSMDIAENQ</sequence>
<accession>A0ABS8IB78</accession>
<reference evidence="3 4" key="1">
    <citation type="journal article" date="2021" name="Microorganisms">
        <title>Genome Evolution of Filamentous Cyanobacterium Nostoc Species: From Facultative Symbiosis to Free Living.</title>
        <authorList>
            <person name="Huo D."/>
            <person name="Li H."/>
            <person name="Cai F."/>
            <person name="Guo X."/>
            <person name="Qiao Z."/>
            <person name="Wang W."/>
            <person name="Yu G."/>
            <person name="Li R."/>
        </authorList>
    </citation>
    <scope>NUCLEOTIDE SEQUENCE [LARGE SCALE GENOMIC DNA]</scope>
    <source>
        <strain evidence="3 4">CHAB 5714</strain>
    </source>
</reference>
<proteinExistence type="predicted"/>
<feature type="region of interest" description="Disordered" evidence="1">
    <location>
        <begin position="23"/>
        <end position="63"/>
    </location>
</feature>
<feature type="chain" id="PRO_5045915147" evidence="2">
    <location>
        <begin position="23"/>
        <end position="177"/>
    </location>
</feature>
<keyword evidence="2" id="KW-0732">Signal</keyword>
<keyword evidence="4" id="KW-1185">Reference proteome</keyword>
<feature type="compositionally biased region" description="Polar residues" evidence="1">
    <location>
        <begin position="23"/>
        <end position="35"/>
    </location>
</feature>
<dbReference type="RefSeq" id="WP_229486394.1">
    <property type="nucleotide sequence ID" value="NZ_JAIVFQ010000030.1"/>
</dbReference>
<protein>
    <submittedName>
        <fullName evidence="3">Uncharacterized protein</fullName>
    </submittedName>
</protein>
<evidence type="ECO:0000313" key="3">
    <source>
        <dbReference type="EMBL" id="MCC5601368.1"/>
    </source>
</evidence>
<name>A0ABS8IB78_9NOSO</name>
<evidence type="ECO:0000256" key="2">
    <source>
        <dbReference type="SAM" id="SignalP"/>
    </source>
</evidence>
<organism evidence="3 4">
    <name type="scientific">Nostoc favosum CHAB5714</name>
    <dbReference type="NCBI Taxonomy" id="2780399"/>
    <lineage>
        <taxon>Bacteria</taxon>
        <taxon>Bacillati</taxon>
        <taxon>Cyanobacteriota</taxon>
        <taxon>Cyanophyceae</taxon>
        <taxon>Nostocales</taxon>
        <taxon>Nostocaceae</taxon>
        <taxon>Nostoc</taxon>
        <taxon>Nostoc favosum</taxon>
    </lineage>
</organism>
<evidence type="ECO:0000313" key="4">
    <source>
        <dbReference type="Proteomes" id="UP001199525"/>
    </source>
</evidence>
<gene>
    <name evidence="3" type="ORF">LC586_19690</name>
</gene>
<evidence type="ECO:0000256" key="1">
    <source>
        <dbReference type="SAM" id="MobiDB-lite"/>
    </source>
</evidence>
<comment type="caution">
    <text evidence="3">The sequence shown here is derived from an EMBL/GenBank/DDBJ whole genome shotgun (WGS) entry which is preliminary data.</text>
</comment>